<sequence>MDFVVGLSKTLGKFDPIWVVDDRLNKSAYFIPVRIEQLAKVYVKEIARYHGNRDYIIKWDSIGLDKDLKYEDESISILDRDVRKLRTKEIKSMKVQWKHRPIKKSTWKIEKIM</sequence>
<organism evidence="1 2">
    <name type="scientific">Solanum pennellii</name>
    <name type="common">Tomato</name>
    <name type="synonym">Lycopersicon pennellii</name>
    <dbReference type="NCBI Taxonomy" id="28526"/>
    <lineage>
        <taxon>Eukaryota</taxon>
        <taxon>Viridiplantae</taxon>
        <taxon>Streptophyta</taxon>
        <taxon>Embryophyta</taxon>
        <taxon>Tracheophyta</taxon>
        <taxon>Spermatophyta</taxon>
        <taxon>Magnoliopsida</taxon>
        <taxon>eudicotyledons</taxon>
        <taxon>Gunneridae</taxon>
        <taxon>Pentapetalae</taxon>
        <taxon>asterids</taxon>
        <taxon>lamiids</taxon>
        <taxon>Solanales</taxon>
        <taxon>Solanaceae</taxon>
        <taxon>Solanoideae</taxon>
        <taxon>Solaneae</taxon>
        <taxon>Solanum</taxon>
        <taxon>Solanum subgen. Lycopersicon</taxon>
    </lineage>
</organism>
<dbReference type="PANTHER" id="PTHR46148">
    <property type="entry name" value="CHROMO DOMAIN-CONTAINING PROTEIN"/>
    <property type="match status" value="1"/>
</dbReference>
<keyword evidence="1" id="KW-1185">Reference proteome</keyword>
<gene>
    <name evidence="2" type="primary">LOC107013198</name>
</gene>
<protein>
    <submittedName>
        <fullName evidence="2">Uncharacterized protein LOC107013198</fullName>
    </submittedName>
</protein>
<dbReference type="GeneID" id="107013198"/>
<dbReference type="RefSeq" id="XP_015068657.1">
    <property type="nucleotide sequence ID" value="XM_015213171.1"/>
</dbReference>
<proteinExistence type="predicted"/>
<name>A0ABM1GBG8_SOLPN</name>
<reference evidence="2" key="2">
    <citation type="submission" date="2025-08" db="UniProtKB">
        <authorList>
            <consortium name="RefSeq"/>
        </authorList>
    </citation>
    <scope>IDENTIFICATION</scope>
</reference>
<evidence type="ECO:0000313" key="2">
    <source>
        <dbReference type="RefSeq" id="XP_015068657.1"/>
    </source>
</evidence>
<evidence type="ECO:0000313" key="1">
    <source>
        <dbReference type="Proteomes" id="UP000694930"/>
    </source>
</evidence>
<dbReference type="Proteomes" id="UP000694930">
    <property type="component" value="Chromosome 3"/>
</dbReference>
<reference evidence="1" key="1">
    <citation type="journal article" date="2014" name="Nat. Genet.">
        <title>The genome of the stress-tolerant wild tomato species Solanum pennellii.</title>
        <authorList>
            <person name="Bolger A."/>
            <person name="Scossa F."/>
            <person name="Bolger M.E."/>
            <person name="Lanz C."/>
            <person name="Maumus F."/>
            <person name="Tohge T."/>
            <person name="Quesneville H."/>
            <person name="Alseekh S."/>
            <person name="Sorensen I."/>
            <person name="Lichtenstein G."/>
            <person name="Fich E.A."/>
            <person name="Conte M."/>
            <person name="Keller H."/>
            <person name="Schneeberger K."/>
            <person name="Schwacke R."/>
            <person name="Ofner I."/>
            <person name="Vrebalov J."/>
            <person name="Xu Y."/>
            <person name="Osorio S."/>
            <person name="Aflitos S.A."/>
            <person name="Schijlen E."/>
            <person name="Jimenez-Gomez J.M."/>
            <person name="Ryngajllo M."/>
            <person name="Kimura S."/>
            <person name="Kumar R."/>
            <person name="Koenig D."/>
            <person name="Headland L.R."/>
            <person name="Maloof J.N."/>
            <person name="Sinha N."/>
            <person name="van Ham R.C."/>
            <person name="Lankhorst R.K."/>
            <person name="Mao L."/>
            <person name="Vogel A."/>
            <person name="Arsova B."/>
            <person name="Panstruga R."/>
            <person name="Fei Z."/>
            <person name="Rose J.K."/>
            <person name="Zamir D."/>
            <person name="Carrari F."/>
            <person name="Giovannoni J.J."/>
            <person name="Weigel D."/>
            <person name="Usadel B."/>
            <person name="Fernie A.R."/>
        </authorList>
    </citation>
    <scope>NUCLEOTIDE SEQUENCE [LARGE SCALE GENOMIC DNA]</scope>
    <source>
        <strain evidence="1">cv. LA0716</strain>
    </source>
</reference>
<dbReference type="PANTHER" id="PTHR46148:SF60">
    <property type="entry name" value="CHROMO DOMAIN-CONTAINING PROTEIN"/>
    <property type="match status" value="1"/>
</dbReference>
<accession>A0ABM1GBG8</accession>